<reference evidence="15" key="1">
    <citation type="submission" date="2017-09" db="EMBL/GenBank/DDBJ databases">
        <title>Depth-based differentiation of microbial function through sediment-hosted aquifers and enrichment of novel symbionts in the deep terrestrial subsurface.</title>
        <authorList>
            <person name="Probst A.J."/>
            <person name="Ladd B."/>
            <person name="Jarett J.K."/>
            <person name="Geller-Mcgrath D.E."/>
            <person name="Sieber C.M.K."/>
            <person name="Emerson J.B."/>
            <person name="Anantharaman K."/>
            <person name="Thomas B.C."/>
            <person name="Malmstrom R."/>
            <person name="Stieglmeier M."/>
            <person name="Klingl A."/>
            <person name="Woyke T."/>
            <person name="Ryan C.M."/>
            <person name="Banfield J.F."/>
        </authorList>
    </citation>
    <scope>NUCLEOTIDE SEQUENCE [LARGE SCALE GENOMIC DNA]</scope>
</reference>
<evidence type="ECO:0000313" key="15">
    <source>
        <dbReference type="Proteomes" id="UP000228906"/>
    </source>
</evidence>
<proteinExistence type="inferred from homology"/>
<evidence type="ECO:0000256" key="6">
    <source>
        <dbReference type="ARBA" id="ARBA00022741"/>
    </source>
</evidence>
<dbReference type="InterPro" id="IPR039657">
    <property type="entry name" value="Dimethylallyltransferase"/>
</dbReference>
<evidence type="ECO:0000313" key="14">
    <source>
        <dbReference type="EMBL" id="PIR91200.1"/>
    </source>
</evidence>
<evidence type="ECO:0000256" key="1">
    <source>
        <dbReference type="ARBA" id="ARBA00001946"/>
    </source>
</evidence>
<protein>
    <recommendedName>
        <fullName evidence="10">tRNA dimethylallyltransferase</fullName>
        <ecNumber evidence="10">2.5.1.75</ecNumber>
    </recommendedName>
    <alternativeName>
        <fullName evidence="10">Dimethylallyl diphosphate:tRNA dimethylallyltransferase</fullName>
        <shortName evidence="10">DMAPP:tRNA dimethylallyltransferase</shortName>
        <shortName evidence="10">DMATase</shortName>
    </alternativeName>
    <alternativeName>
        <fullName evidence="10">Isopentenyl-diphosphate:tRNA isopentenyltransferase</fullName>
        <shortName evidence="10">IPP transferase</shortName>
        <shortName evidence="10">IPPT</shortName>
        <shortName evidence="10">IPTase</shortName>
    </alternativeName>
</protein>
<dbReference type="GO" id="GO:0052381">
    <property type="term" value="F:tRNA dimethylallyltransferase activity"/>
    <property type="evidence" value="ECO:0007669"/>
    <property type="project" value="UniProtKB-UniRule"/>
</dbReference>
<dbReference type="GO" id="GO:0005524">
    <property type="term" value="F:ATP binding"/>
    <property type="evidence" value="ECO:0007669"/>
    <property type="project" value="UniProtKB-UniRule"/>
</dbReference>
<evidence type="ECO:0000256" key="2">
    <source>
        <dbReference type="ARBA" id="ARBA00003213"/>
    </source>
</evidence>
<keyword evidence="7 10" id="KW-0067">ATP-binding</keyword>
<comment type="cofactor">
    <cofactor evidence="1 10">
        <name>Mg(2+)</name>
        <dbReference type="ChEBI" id="CHEBI:18420"/>
    </cofactor>
</comment>
<evidence type="ECO:0000256" key="8">
    <source>
        <dbReference type="ARBA" id="ARBA00022842"/>
    </source>
</evidence>
<dbReference type="NCBIfam" id="TIGR00174">
    <property type="entry name" value="miaA"/>
    <property type="match status" value="1"/>
</dbReference>
<dbReference type="HAMAP" id="MF_00185">
    <property type="entry name" value="IPP_trans"/>
    <property type="match status" value="1"/>
</dbReference>
<evidence type="ECO:0000256" key="10">
    <source>
        <dbReference type="HAMAP-Rule" id="MF_00185"/>
    </source>
</evidence>
<gene>
    <name evidence="10" type="primary">miaA</name>
    <name evidence="14" type="ORF">COU03_02770</name>
</gene>
<evidence type="ECO:0000256" key="5">
    <source>
        <dbReference type="ARBA" id="ARBA00022694"/>
    </source>
</evidence>
<dbReference type="CDD" id="cd02019">
    <property type="entry name" value="NK"/>
    <property type="match status" value="1"/>
</dbReference>
<dbReference type="EMBL" id="PFAV01000049">
    <property type="protein sequence ID" value="PIR91200.1"/>
    <property type="molecule type" value="Genomic_DNA"/>
</dbReference>
<evidence type="ECO:0000256" key="9">
    <source>
        <dbReference type="ARBA" id="ARBA00049563"/>
    </source>
</evidence>
<keyword evidence="4 10" id="KW-0808">Transferase</keyword>
<evidence type="ECO:0000256" key="4">
    <source>
        <dbReference type="ARBA" id="ARBA00022679"/>
    </source>
</evidence>
<dbReference type="SUPFAM" id="SSF52540">
    <property type="entry name" value="P-loop containing nucleoside triphosphate hydrolases"/>
    <property type="match status" value="1"/>
</dbReference>
<feature type="site" description="Interaction with substrate tRNA" evidence="10">
    <location>
        <position position="125"/>
    </location>
</feature>
<organism evidence="14 15">
    <name type="scientific">bacterium (Candidatus Gribaldobacteria) CG10_big_fil_rev_8_21_14_0_10_41_12</name>
    <dbReference type="NCBI Taxonomy" id="2014277"/>
    <lineage>
        <taxon>Bacteria</taxon>
        <taxon>Candidatus Gribaldobacteria</taxon>
    </lineage>
</organism>
<dbReference type="Pfam" id="PF01715">
    <property type="entry name" value="IPPT"/>
    <property type="match status" value="1"/>
</dbReference>
<name>A0A2H0UYK5_9BACT</name>
<feature type="binding site" evidence="10">
    <location>
        <begin position="11"/>
        <end position="16"/>
    </location>
    <ligand>
        <name>substrate</name>
    </ligand>
</feature>
<keyword evidence="6 10" id="KW-0547">Nucleotide-binding</keyword>
<feature type="site" description="Interaction with substrate tRNA" evidence="10">
    <location>
        <position position="102"/>
    </location>
</feature>
<dbReference type="EC" id="2.5.1.75" evidence="10"/>
<comment type="caution">
    <text evidence="14">The sequence shown here is derived from an EMBL/GenBank/DDBJ whole genome shotgun (WGS) entry which is preliminary data.</text>
</comment>
<dbReference type="GO" id="GO:0006400">
    <property type="term" value="P:tRNA modification"/>
    <property type="evidence" value="ECO:0007669"/>
    <property type="project" value="TreeGrafter"/>
</dbReference>
<evidence type="ECO:0000256" key="7">
    <source>
        <dbReference type="ARBA" id="ARBA00022840"/>
    </source>
</evidence>
<dbReference type="Proteomes" id="UP000228906">
    <property type="component" value="Unassembled WGS sequence"/>
</dbReference>
<dbReference type="Gene3D" id="1.10.20.140">
    <property type="match status" value="1"/>
</dbReference>
<evidence type="ECO:0000256" key="3">
    <source>
        <dbReference type="ARBA" id="ARBA00005842"/>
    </source>
</evidence>
<dbReference type="PANTHER" id="PTHR11088">
    <property type="entry name" value="TRNA DIMETHYLALLYLTRANSFERASE"/>
    <property type="match status" value="1"/>
</dbReference>
<comment type="function">
    <text evidence="2 10 12">Catalyzes the transfer of a dimethylallyl group onto the adenine at position 37 in tRNAs that read codons beginning with uridine, leading to the formation of N6-(dimethylallyl)adenosine (i(6)A).</text>
</comment>
<accession>A0A2H0UYK5</accession>
<dbReference type="Gene3D" id="3.40.50.300">
    <property type="entry name" value="P-loop containing nucleotide triphosphate hydrolases"/>
    <property type="match status" value="1"/>
</dbReference>
<keyword evidence="8 10" id="KW-0460">Magnesium</keyword>
<dbReference type="PANTHER" id="PTHR11088:SF60">
    <property type="entry name" value="TRNA DIMETHYLALLYLTRANSFERASE"/>
    <property type="match status" value="1"/>
</dbReference>
<feature type="region of interest" description="Interaction with substrate tRNA" evidence="10">
    <location>
        <begin position="34"/>
        <end position="37"/>
    </location>
</feature>
<evidence type="ECO:0000256" key="12">
    <source>
        <dbReference type="RuleBase" id="RU003784"/>
    </source>
</evidence>
<evidence type="ECO:0000256" key="11">
    <source>
        <dbReference type="RuleBase" id="RU003783"/>
    </source>
</evidence>
<evidence type="ECO:0000256" key="13">
    <source>
        <dbReference type="RuleBase" id="RU003785"/>
    </source>
</evidence>
<comment type="subunit">
    <text evidence="10">Monomer.</text>
</comment>
<comment type="similarity">
    <text evidence="3 10 13">Belongs to the IPP transferase family.</text>
</comment>
<comment type="caution">
    <text evidence="10">Lacks conserved residue(s) required for the propagation of feature annotation.</text>
</comment>
<dbReference type="AlphaFoldDB" id="A0A2H0UYK5"/>
<sequence>MNKLIVILGPTASGKTDLAIKLAHRFNGEIVCADSRQIYAEMTIGTAKPNWKGRPSNIGIQHLFDIVRPNQSFNVAQYQKLAIKTIKDIQKRGKIPFLVGGTAFYIYSVVEGWQFPKSKANSALRKKLEDKSPIQLFEILKKLDKTRAKNIDKNNKRRLIRAIEMAKQFGQVPAIIKKPQFDCLILGAKINQKDLKKRIEERTNKMLKQGLENEVETLVKKYGWTPILKNTIGYAEWQEAPSFLQGRREPPFGIKIHTLQFAKRQMTWFKKDKKIRWVKNSRQAATLLKNFLKK</sequence>
<comment type="catalytic activity">
    <reaction evidence="9 10 11">
        <text>adenosine(37) in tRNA + dimethylallyl diphosphate = N(6)-dimethylallyladenosine(37) in tRNA + diphosphate</text>
        <dbReference type="Rhea" id="RHEA:26482"/>
        <dbReference type="Rhea" id="RHEA-COMP:10162"/>
        <dbReference type="Rhea" id="RHEA-COMP:10375"/>
        <dbReference type="ChEBI" id="CHEBI:33019"/>
        <dbReference type="ChEBI" id="CHEBI:57623"/>
        <dbReference type="ChEBI" id="CHEBI:74411"/>
        <dbReference type="ChEBI" id="CHEBI:74415"/>
        <dbReference type="EC" id="2.5.1.75"/>
    </reaction>
</comment>
<dbReference type="InterPro" id="IPR018022">
    <property type="entry name" value="IPT"/>
</dbReference>
<dbReference type="InterPro" id="IPR027417">
    <property type="entry name" value="P-loop_NTPase"/>
</dbReference>
<keyword evidence="5 10" id="KW-0819">tRNA processing</keyword>
<feature type="binding site" evidence="10">
    <location>
        <begin position="9"/>
        <end position="16"/>
    </location>
    <ligand>
        <name>ATP</name>
        <dbReference type="ChEBI" id="CHEBI:30616"/>
    </ligand>
</feature>